<evidence type="ECO:0000256" key="10">
    <source>
        <dbReference type="SAM" id="MobiDB-lite"/>
    </source>
</evidence>
<dbReference type="SUPFAM" id="SSF52540">
    <property type="entry name" value="P-loop containing nucleoside triphosphate hydrolases"/>
    <property type="match status" value="1"/>
</dbReference>
<evidence type="ECO:0000259" key="12">
    <source>
        <dbReference type="PROSITE" id="PS51194"/>
    </source>
</evidence>
<dbReference type="CDD" id="cd18787">
    <property type="entry name" value="SF2_C_DEAD"/>
    <property type="match status" value="1"/>
</dbReference>
<dbReference type="GO" id="GO:0016787">
    <property type="term" value="F:hydrolase activity"/>
    <property type="evidence" value="ECO:0007669"/>
    <property type="project" value="UniProtKB-KW"/>
</dbReference>
<dbReference type="EC" id="3.6.4.13" evidence="1"/>
<dbReference type="InterPro" id="IPR050079">
    <property type="entry name" value="DEAD_box_RNA_helicase"/>
</dbReference>
<dbReference type="InterPro" id="IPR014001">
    <property type="entry name" value="Helicase_ATP-bd"/>
</dbReference>
<evidence type="ECO:0000256" key="2">
    <source>
        <dbReference type="ARBA" id="ARBA00022741"/>
    </source>
</evidence>
<feature type="region of interest" description="Disordered" evidence="10">
    <location>
        <begin position="470"/>
        <end position="499"/>
    </location>
</feature>
<evidence type="ECO:0000256" key="4">
    <source>
        <dbReference type="ARBA" id="ARBA00022806"/>
    </source>
</evidence>
<evidence type="ECO:0000256" key="3">
    <source>
        <dbReference type="ARBA" id="ARBA00022801"/>
    </source>
</evidence>
<dbReference type="GO" id="GO:0003724">
    <property type="term" value="F:RNA helicase activity"/>
    <property type="evidence" value="ECO:0007669"/>
    <property type="project" value="UniProtKB-EC"/>
</dbReference>
<evidence type="ECO:0000313" key="14">
    <source>
        <dbReference type="Proteomes" id="UP001152798"/>
    </source>
</evidence>
<feature type="region of interest" description="Disordered" evidence="10">
    <location>
        <begin position="14"/>
        <end position="51"/>
    </location>
</feature>
<dbReference type="PROSITE" id="PS51194">
    <property type="entry name" value="HELICASE_CTER"/>
    <property type="match status" value="1"/>
</dbReference>
<feature type="domain" description="Helicase ATP-binding" evidence="11">
    <location>
        <begin position="121"/>
        <end position="297"/>
    </location>
</feature>
<dbReference type="GO" id="GO:0005829">
    <property type="term" value="C:cytosol"/>
    <property type="evidence" value="ECO:0007669"/>
    <property type="project" value="TreeGrafter"/>
</dbReference>
<feature type="compositionally biased region" description="Basic residues" evidence="10">
    <location>
        <begin position="470"/>
        <end position="483"/>
    </location>
</feature>
<dbReference type="AlphaFoldDB" id="A0A9P0E6E3"/>
<evidence type="ECO:0000313" key="13">
    <source>
        <dbReference type="EMBL" id="CAH1394779.1"/>
    </source>
</evidence>
<evidence type="ECO:0000256" key="6">
    <source>
        <dbReference type="ARBA" id="ARBA00022884"/>
    </source>
</evidence>
<evidence type="ECO:0000256" key="5">
    <source>
        <dbReference type="ARBA" id="ARBA00022840"/>
    </source>
</evidence>
<dbReference type="GO" id="GO:0003723">
    <property type="term" value="F:RNA binding"/>
    <property type="evidence" value="ECO:0007669"/>
    <property type="project" value="UniProtKB-KW"/>
</dbReference>
<dbReference type="InterPro" id="IPR027417">
    <property type="entry name" value="P-loop_NTPase"/>
</dbReference>
<evidence type="ECO:0000256" key="7">
    <source>
        <dbReference type="ARBA" id="ARBA00024355"/>
    </source>
</evidence>
<dbReference type="SMART" id="SM00490">
    <property type="entry name" value="HELICc"/>
    <property type="match status" value="1"/>
</dbReference>
<feature type="domain" description="Helicase C-terminal" evidence="12">
    <location>
        <begin position="308"/>
        <end position="469"/>
    </location>
</feature>
<accession>A0A9P0E6E3</accession>
<comment type="catalytic activity">
    <reaction evidence="9">
        <text>ATP + H2O = ADP + phosphate + H(+)</text>
        <dbReference type="Rhea" id="RHEA:13065"/>
        <dbReference type="ChEBI" id="CHEBI:15377"/>
        <dbReference type="ChEBI" id="CHEBI:15378"/>
        <dbReference type="ChEBI" id="CHEBI:30616"/>
        <dbReference type="ChEBI" id="CHEBI:43474"/>
        <dbReference type="ChEBI" id="CHEBI:456216"/>
        <dbReference type="EC" id="3.6.4.13"/>
    </reaction>
</comment>
<comment type="similarity">
    <text evidence="7">Belongs to the DEAD box helicase family. DDX52/ROK1 subfamily.</text>
</comment>
<organism evidence="13 14">
    <name type="scientific">Nezara viridula</name>
    <name type="common">Southern green stink bug</name>
    <name type="synonym">Cimex viridulus</name>
    <dbReference type="NCBI Taxonomy" id="85310"/>
    <lineage>
        <taxon>Eukaryota</taxon>
        <taxon>Metazoa</taxon>
        <taxon>Ecdysozoa</taxon>
        <taxon>Arthropoda</taxon>
        <taxon>Hexapoda</taxon>
        <taxon>Insecta</taxon>
        <taxon>Pterygota</taxon>
        <taxon>Neoptera</taxon>
        <taxon>Paraneoptera</taxon>
        <taxon>Hemiptera</taxon>
        <taxon>Heteroptera</taxon>
        <taxon>Panheteroptera</taxon>
        <taxon>Pentatomomorpha</taxon>
        <taxon>Pentatomoidea</taxon>
        <taxon>Pentatomidae</taxon>
        <taxon>Pentatominae</taxon>
        <taxon>Nezara</taxon>
    </lineage>
</organism>
<evidence type="ECO:0000259" key="11">
    <source>
        <dbReference type="PROSITE" id="PS51192"/>
    </source>
</evidence>
<keyword evidence="4" id="KW-0347">Helicase</keyword>
<keyword evidence="6" id="KW-0694">RNA-binding</keyword>
<evidence type="ECO:0000256" key="9">
    <source>
        <dbReference type="ARBA" id="ARBA00047984"/>
    </source>
</evidence>
<keyword evidence="2" id="KW-0547">Nucleotide-binding</keyword>
<dbReference type="InterPro" id="IPR011545">
    <property type="entry name" value="DEAD/DEAH_box_helicase_dom"/>
</dbReference>
<sequence>MDFWSIYHKLMRACSSSKPGRKPKPERKPKPGNNFLSKLPDKDKIKEDSEETTKKVDYNFNLEDEVSRFRNDHSIAVKGIDVPPPIRSFHELDSFEVSQQIISNVIACGYNEPTPIQMQAIPAMLSDREILACAPTGSGKTVAFLIPVLSSLKKSSRKGFRALILCPTRELAKQTFRECIRLTENTGLKPHIITKVKQDKFGPNFSTKFDILISTPNRLIYLLKQENQILSLTNVEWLIVDESDKLFETGMRGFREQLAEIYKSCNNSEIKRAMFSATHTPQVAGWCKKNLKNVVSVTVGHRNTTVKNVTQELVYVGNESGKLFEFRNLVRKGIPPPVLIFVESKERAKQLYKELILDGIMVDAIHSDRTQLERDNTVRAFREGKVWVLICTELMSRGIDFKGVKLVVNYDFPPSAISYIHRIGRTGRAGRSGRAVTYFTNEDKFALRSIASVMKESGCDVPDFLLKLKKPNKSKQRRQKKNNGKRDPITPPIAGFRSSSQGLVNPAVAAKEHPRVHLCLGLAHRKPSSQPPRLSTFLRTGALTTRSAACYY</sequence>
<keyword evidence="3" id="KW-0378">Hydrolase</keyword>
<dbReference type="PROSITE" id="PS51192">
    <property type="entry name" value="HELICASE_ATP_BIND_1"/>
    <property type="match status" value="1"/>
</dbReference>
<reference evidence="13" key="1">
    <citation type="submission" date="2022-01" db="EMBL/GenBank/DDBJ databases">
        <authorList>
            <person name="King R."/>
        </authorList>
    </citation>
    <scope>NUCLEOTIDE SEQUENCE</scope>
</reference>
<dbReference type="CDD" id="cd17957">
    <property type="entry name" value="DEADc_DDX52"/>
    <property type="match status" value="1"/>
</dbReference>
<dbReference type="EMBL" id="OV725079">
    <property type="protein sequence ID" value="CAH1394779.1"/>
    <property type="molecule type" value="Genomic_DNA"/>
</dbReference>
<evidence type="ECO:0000256" key="1">
    <source>
        <dbReference type="ARBA" id="ARBA00012552"/>
    </source>
</evidence>
<gene>
    <name evidence="13" type="ORF">NEZAVI_LOCUS5199</name>
</gene>
<name>A0A9P0E6E3_NEZVI</name>
<dbReference type="Proteomes" id="UP001152798">
    <property type="component" value="Chromosome 3"/>
</dbReference>
<keyword evidence="14" id="KW-1185">Reference proteome</keyword>
<dbReference type="SMART" id="SM00487">
    <property type="entry name" value="DEXDc"/>
    <property type="match status" value="1"/>
</dbReference>
<dbReference type="GO" id="GO:0030490">
    <property type="term" value="P:maturation of SSU-rRNA"/>
    <property type="evidence" value="ECO:0007669"/>
    <property type="project" value="InterPro"/>
</dbReference>
<dbReference type="InterPro" id="IPR044764">
    <property type="entry name" value="DDX52/Rok1_DEADc"/>
</dbReference>
<dbReference type="Gene3D" id="3.40.50.300">
    <property type="entry name" value="P-loop containing nucleotide triphosphate hydrolases"/>
    <property type="match status" value="2"/>
</dbReference>
<evidence type="ECO:0000256" key="8">
    <source>
        <dbReference type="ARBA" id="ARBA00044533"/>
    </source>
</evidence>
<dbReference type="OrthoDB" id="360161at2759"/>
<dbReference type="Pfam" id="PF00270">
    <property type="entry name" value="DEAD"/>
    <property type="match status" value="1"/>
</dbReference>
<dbReference type="PANTHER" id="PTHR47959">
    <property type="entry name" value="ATP-DEPENDENT RNA HELICASE RHLE-RELATED"/>
    <property type="match status" value="1"/>
</dbReference>
<keyword evidence="5" id="KW-0067">ATP-binding</keyword>
<dbReference type="InterPro" id="IPR001650">
    <property type="entry name" value="Helicase_C-like"/>
</dbReference>
<proteinExistence type="inferred from homology"/>
<protein>
    <recommendedName>
        <fullName evidence="8">Probable ATP-dependent RNA helicase DDX52</fullName>
        <ecNumber evidence="1">3.6.4.13</ecNumber>
    </recommendedName>
</protein>
<feature type="compositionally biased region" description="Basic and acidic residues" evidence="10">
    <location>
        <begin position="39"/>
        <end position="51"/>
    </location>
</feature>
<dbReference type="GO" id="GO:0005524">
    <property type="term" value="F:ATP binding"/>
    <property type="evidence" value="ECO:0007669"/>
    <property type="project" value="UniProtKB-KW"/>
</dbReference>
<dbReference type="PANTHER" id="PTHR47959:SF15">
    <property type="entry name" value="RNA HELICASE"/>
    <property type="match status" value="1"/>
</dbReference>
<dbReference type="Pfam" id="PF00271">
    <property type="entry name" value="Helicase_C"/>
    <property type="match status" value="1"/>
</dbReference>